<evidence type="ECO:0000256" key="9">
    <source>
        <dbReference type="ARBA" id="ARBA00022840"/>
    </source>
</evidence>
<dbReference type="Pfam" id="PF00642">
    <property type="entry name" value="zf-CCCH"/>
    <property type="match status" value="1"/>
</dbReference>
<dbReference type="InterPro" id="IPR011709">
    <property type="entry name" value="DEAD-box_helicase_OB_fold"/>
</dbReference>
<dbReference type="PANTHER" id="PTHR18934">
    <property type="entry name" value="ATP-DEPENDENT RNA HELICASE"/>
    <property type="match status" value="1"/>
</dbReference>
<evidence type="ECO:0000256" key="15">
    <source>
        <dbReference type="PROSITE-ProRule" id="PRU00723"/>
    </source>
</evidence>
<dbReference type="InterPro" id="IPR015940">
    <property type="entry name" value="UBA"/>
</dbReference>
<dbReference type="PROSITE" id="PS00690">
    <property type="entry name" value="DEAH_ATP_HELICASE"/>
    <property type="match status" value="1"/>
</dbReference>
<dbReference type="SMART" id="SM00356">
    <property type="entry name" value="ZnF_C3H1"/>
    <property type="match status" value="1"/>
</dbReference>
<dbReference type="GO" id="GO:0008270">
    <property type="term" value="F:zinc ion binding"/>
    <property type="evidence" value="ECO:0007669"/>
    <property type="project" value="UniProtKB-KW"/>
</dbReference>
<dbReference type="FunFam" id="1.20.120.1080:FF:000002">
    <property type="entry name" value="Putative ATP-dependent RNA helicase DHX36"/>
    <property type="match status" value="1"/>
</dbReference>
<evidence type="ECO:0000256" key="10">
    <source>
        <dbReference type="ARBA" id="ARBA00023054"/>
    </source>
</evidence>
<dbReference type="FunFam" id="3.40.50.300:FF:000284">
    <property type="entry name" value="probable ATP-dependent RNA helicase YTHDC2"/>
    <property type="match status" value="1"/>
</dbReference>
<evidence type="ECO:0000259" key="17">
    <source>
        <dbReference type="PROSITE" id="PS50030"/>
    </source>
</evidence>
<keyword evidence="8 15" id="KW-0862">Zinc</keyword>
<reference evidence="21" key="1">
    <citation type="submission" date="2022-08" db="UniProtKB">
        <authorList>
            <consortium name="EnsemblMetazoa"/>
        </authorList>
    </citation>
    <scope>IDENTIFICATION</scope>
    <source>
        <strain evidence="21">05x7-T-G4-1.051#20</strain>
    </source>
</reference>
<dbReference type="Gene3D" id="3.40.50.300">
    <property type="entry name" value="P-loop containing nucleotide triphosphate hydrolases"/>
    <property type="match status" value="2"/>
</dbReference>
<feature type="region of interest" description="Disordered" evidence="16">
    <location>
        <begin position="1"/>
        <end position="75"/>
    </location>
</feature>
<accession>A0A8W8HZ16</accession>
<dbReference type="SUPFAM" id="SSF46934">
    <property type="entry name" value="UBA-like"/>
    <property type="match status" value="1"/>
</dbReference>
<dbReference type="InterPro" id="IPR002464">
    <property type="entry name" value="DNA/RNA_helicase_DEAH_CS"/>
</dbReference>
<dbReference type="InterPro" id="IPR027417">
    <property type="entry name" value="P-loop_NTPase"/>
</dbReference>
<evidence type="ECO:0000256" key="13">
    <source>
        <dbReference type="ARBA" id="ARBA00071682"/>
    </source>
</evidence>
<dbReference type="GO" id="GO:0005524">
    <property type="term" value="F:ATP binding"/>
    <property type="evidence" value="ECO:0007669"/>
    <property type="project" value="UniProtKB-KW"/>
</dbReference>
<evidence type="ECO:0000256" key="2">
    <source>
        <dbReference type="ARBA" id="ARBA00012552"/>
    </source>
</evidence>
<dbReference type="FunFam" id="3.40.50.300:FF:000325">
    <property type="entry name" value="ATP-dependent RNA helicase DHX29"/>
    <property type="match status" value="1"/>
</dbReference>
<comment type="catalytic activity">
    <reaction evidence="11">
        <text>ATP + H2O = ADP + phosphate + H(+)</text>
        <dbReference type="Rhea" id="RHEA:13065"/>
        <dbReference type="ChEBI" id="CHEBI:15377"/>
        <dbReference type="ChEBI" id="CHEBI:15378"/>
        <dbReference type="ChEBI" id="CHEBI:30616"/>
        <dbReference type="ChEBI" id="CHEBI:43474"/>
        <dbReference type="ChEBI" id="CHEBI:456216"/>
        <dbReference type="EC" id="3.6.4.13"/>
    </reaction>
</comment>
<dbReference type="SUPFAM" id="SSF90229">
    <property type="entry name" value="CCCH zinc finger"/>
    <property type="match status" value="1"/>
</dbReference>
<feature type="domain" description="Helicase ATP-binding" evidence="19">
    <location>
        <begin position="560"/>
        <end position="728"/>
    </location>
</feature>
<evidence type="ECO:0000256" key="5">
    <source>
        <dbReference type="ARBA" id="ARBA00022771"/>
    </source>
</evidence>
<dbReference type="SMART" id="SM00487">
    <property type="entry name" value="DEXDc"/>
    <property type="match status" value="1"/>
</dbReference>
<evidence type="ECO:0000256" key="12">
    <source>
        <dbReference type="ARBA" id="ARBA00057709"/>
    </source>
</evidence>
<dbReference type="InterPro" id="IPR042615">
    <property type="entry name" value="DHX57_UBA"/>
</dbReference>
<dbReference type="EC" id="3.6.4.13" evidence="2"/>
<dbReference type="Pfam" id="PF26026">
    <property type="entry name" value="RNA_hel_CTD"/>
    <property type="match status" value="1"/>
</dbReference>
<dbReference type="SMART" id="SM00490">
    <property type="entry name" value="HELICc"/>
    <property type="match status" value="1"/>
</dbReference>
<name>A0A8W8HZ16_MAGGI</name>
<keyword evidence="22" id="KW-1185">Reference proteome</keyword>
<evidence type="ECO:0000256" key="4">
    <source>
        <dbReference type="ARBA" id="ARBA00022741"/>
    </source>
</evidence>
<dbReference type="CDD" id="cd18791">
    <property type="entry name" value="SF2_C_RHA"/>
    <property type="match status" value="1"/>
</dbReference>
<dbReference type="InterPro" id="IPR016135">
    <property type="entry name" value="UBQ-conjugating_enzyme/RWD"/>
</dbReference>
<dbReference type="SUPFAM" id="SSF52540">
    <property type="entry name" value="P-loop containing nucleoside triphosphate hydrolases"/>
    <property type="match status" value="1"/>
</dbReference>
<feature type="zinc finger region" description="C3H1-type" evidence="15">
    <location>
        <begin position="300"/>
        <end position="327"/>
    </location>
</feature>
<dbReference type="Gene3D" id="1.20.120.1080">
    <property type="match status" value="1"/>
</dbReference>
<dbReference type="InterPro" id="IPR000571">
    <property type="entry name" value="Znf_CCCH"/>
</dbReference>
<dbReference type="InterPro" id="IPR011545">
    <property type="entry name" value="DEAD/DEAH_box_helicase_dom"/>
</dbReference>
<dbReference type="GO" id="GO:0016787">
    <property type="term" value="F:hydrolase activity"/>
    <property type="evidence" value="ECO:0007669"/>
    <property type="project" value="UniProtKB-KW"/>
</dbReference>
<dbReference type="Pfam" id="PF04408">
    <property type="entry name" value="WHD_HA2"/>
    <property type="match status" value="1"/>
</dbReference>
<comment type="similarity">
    <text evidence="1">Belongs to the DEAD box helicase family. DEAH subfamily.</text>
</comment>
<evidence type="ECO:0000256" key="3">
    <source>
        <dbReference type="ARBA" id="ARBA00022723"/>
    </source>
</evidence>
<evidence type="ECO:0000256" key="8">
    <source>
        <dbReference type="ARBA" id="ARBA00022833"/>
    </source>
</evidence>
<dbReference type="InterPro" id="IPR059023">
    <property type="entry name" value="RNA_hel_CTD"/>
</dbReference>
<dbReference type="CDD" id="cd14317">
    <property type="entry name" value="UBA_DHX57"/>
    <property type="match status" value="1"/>
</dbReference>
<dbReference type="InterPro" id="IPR001650">
    <property type="entry name" value="Helicase_C-like"/>
</dbReference>
<dbReference type="InterPro" id="IPR014001">
    <property type="entry name" value="Helicase_ATP-bd"/>
</dbReference>
<dbReference type="CDD" id="cd23825">
    <property type="entry name" value="RWD_DHX57"/>
    <property type="match status" value="1"/>
</dbReference>
<dbReference type="PROSITE" id="PS51192">
    <property type="entry name" value="HELICASE_ATP_BIND_1"/>
    <property type="match status" value="1"/>
</dbReference>
<dbReference type="GO" id="GO:0003724">
    <property type="term" value="F:RNA helicase activity"/>
    <property type="evidence" value="ECO:0007669"/>
    <property type="project" value="UniProtKB-EC"/>
</dbReference>
<keyword evidence="6" id="KW-0378">Hydrolase</keyword>
<dbReference type="InterPro" id="IPR006575">
    <property type="entry name" value="RWD_dom"/>
</dbReference>
<organism evidence="21 22">
    <name type="scientific">Magallana gigas</name>
    <name type="common">Pacific oyster</name>
    <name type="synonym">Crassostrea gigas</name>
    <dbReference type="NCBI Taxonomy" id="29159"/>
    <lineage>
        <taxon>Eukaryota</taxon>
        <taxon>Metazoa</taxon>
        <taxon>Spiralia</taxon>
        <taxon>Lophotrochozoa</taxon>
        <taxon>Mollusca</taxon>
        <taxon>Bivalvia</taxon>
        <taxon>Autobranchia</taxon>
        <taxon>Pteriomorphia</taxon>
        <taxon>Ostreida</taxon>
        <taxon>Ostreoidea</taxon>
        <taxon>Ostreidae</taxon>
        <taxon>Magallana</taxon>
    </lineage>
</organism>
<dbReference type="InterPro" id="IPR048333">
    <property type="entry name" value="HA2_WH"/>
</dbReference>
<feature type="domain" description="Helicase C-terminal" evidence="20">
    <location>
        <begin position="828"/>
        <end position="1008"/>
    </location>
</feature>
<dbReference type="GO" id="GO:0003723">
    <property type="term" value="F:RNA binding"/>
    <property type="evidence" value="ECO:0007669"/>
    <property type="project" value="TreeGrafter"/>
</dbReference>
<dbReference type="InterPro" id="IPR009060">
    <property type="entry name" value="UBA-like_sf"/>
</dbReference>
<feature type="compositionally biased region" description="Basic and acidic residues" evidence="16">
    <location>
        <begin position="34"/>
        <end position="59"/>
    </location>
</feature>
<evidence type="ECO:0000259" key="20">
    <source>
        <dbReference type="PROSITE" id="PS51194"/>
    </source>
</evidence>
<keyword evidence="3 15" id="KW-0479">Metal-binding</keyword>
<evidence type="ECO:0000259" key="19">
    <source>
        <dbReference type="PROSITE" id="PS51192"/>
    </source>
</evidence>
<dbReference type="Proteomes" id="UP000005408">
    <property type="component" value="Unassembled WGS sequence"/>
</dbReference>
<keyword evidence="7" id="KW-0347">Helicase</keyword>
<evidence type="ECO:0000256" key="7">
    <source>
        <dbReference type="ARBA" id="ARBA00022806"/>
    </source>
</evidence>
<dbReference type="CDD" id="cd17985">
    <property type="entry name" value="DEXHc_DHX57"/>
    <property type="match status" value="1"/>
</dbReference>
<dbReference type="Pfam" id="PF21010">
    <property type="entry name" value="HA2_C"/>
    <property type="match status" value="1"/>
</dbReference>
<keyword evidence="10" id="KW-0175">Coiled coil</keyword>
<dbReference type="OMA" id="PERVYVQ"/>
<dbReference type="PROSITE" id="PS51194">
    <property type="entry name" value="HELICASE_CTER"/>
    <property type="match status" value="1"/>
</dbReference>
<keyword evidence="4" id="KW-0547">Nucleotide-binding</keyword>
<proteinExistence type="inferred from homology"/>
<evidence type="ECO:0000256" key="16">
    <source>
        <dbReference type="SAM" id="MobiDB-lite"/>
    </source>
</evidence>
<dbReference type="Pfam" id="PF05773">
    <property type="entry name" value="RWD"/>
    <property type="match status" value="1"/>
</dbReference>
<dbReference type="PANTHER" id="PTHR18934:SF145">
    <property type="entry name" value="ATP-DEPENDENT RNA HELICASE DHX57-RELATED"/>
    <property type="match status" value="1"/>
</dbReference>
<dbReference type="Pfam" id="PF07717">
    <property type="entry name" value="OB_NTP_bind"/>
    <property type="match status" value="1"/>
</dbReference>
<dbReference type="InterPro" id="IPR007502">
    <property type="entry name" value="Helicase-assoc_dom"/>
</dbReference>
<feature type="domain" description="C3H1-type" evidence="18">
    <location>
        <begin position="300"/>
        <end position="327"/>
    </location>
</feature>
<evidence type="ECO:0000259" key="18">
    <source>
        <dbReference type="PROSITE" id="PS50103"/>
    </source>
</evidence>
<evidence type="ECO:0000256" key="14">
    <source>
        <dbReference type="ARBA" id="ARBA00083389"/>
    </source>
</evidence>
<protein>
    <recommendedName>
        <fullName evidence="13">Putative ATP-dependent RNA helicase DHX57</fullName>
        <ecNumber evidence="2">3.6.4.13</ecNumber>
    </recommendedName>
    <alternativeName>
        <fullName evidence="14">DEAH box protein 57</fullName>
    </alternativeName>
</protein>
<dbReference type="PROSITE" id="PS50030">
    <property type="entry name" value="UBA"/>
    <property type="match status" value="1"/>
</dbReference>
<keyword evidence="9" id="KW-0067">ATP-binding</keyword>
<dbReference type="Pfam" id="PF00270">
    <property type="entry name" value="DEAD"/>
    <property type="match status" value="1"/>
</dbReference>
<dbReference type="SMART" id="SM00847">
    <property type="entry name" value="HA2"/>
    <property type="match status" value="1"/>
</dbReference>
<evidence type="ECO:0000256" key="1">
    <source>
        <dbReference type="ARBA" id="ARBA00008792"/>
    </source>
</evidence>
<dbReference type="OrthoDB" id="5600252at2759"/>
<evidence type="ECO:0000256" key="6">
    <source>
        <dbReference type="ARBA" id="ARBA00022801"/>
    </source>
</evidence>
<sequence>MEDRVVTRKKRGRPNRGGGRFNRGSSKSSRGRGGRRDDGRDDKQQYGDRRKDERDDRYGKRSAPPPPPPPSFEKEVRVPMQRLHMTSENQDMVEDMLKDLRGEELDVYSDEEYDELDDRYEDQYWMTDNTLYVEDAINFSAKNHSTQKPKVTAPVDTVNRYAVNKLIRYGFEKQRCIEALQLLDGDIGSSFEYLYCKCFDLPMLTDVGTDVDDEDIEEEETDTKVTLTKAEKLQKNGITWEEIEELRREEILALEAIYIEEFEIRIPDRLWVFRLELKNLMDMVMNSGKVKKESEEKSFGENSEICKFFKKGACHFGDRCRYKHGVEDTGSKSDSVEKTDKANFELELRFGSDNIYPYEPPIIGFSSIAPGFPSEICLNITECLLKEAQELASAQSPSSFSLIALLEDDLMLAQCIEKPPLAFSLPEPENSVIPGVRSLLRQENNASKSARNLDEESFDDNYSEKQTEALVKMVEAEGRFRQDVDDSSSVTDEVEDKPVTVKRANSREVEKDKQISQAEILKQNRRLKDDYQRKLGTKALGSMISQRKRLPAWNKQDDILAALKSHQVLVISGMTGCGKTTQVPQFILDSYLNKKKDLKMCNIMCTQPRRISAMAVAERVAEERVDRLGRLVGYQIRLEKVQSSLTRLLFCTTGIVLRRLEGDPDLEGVSHIIIDEVHERSEESDFLMMYLRDMLPNRPDLKVILMSATLNAELFSQYFNGCPVIDIPGKTFPVQSFFLEDAVQFTHFVMEEKSPYARPLKQMNAVRQGQSWQTYEEDYNSDPGKPPGERMKDENLTVKQLMYRYSEYKKSTCKALSMMDLDKINYDLILELMEWIVDGEHQFPLGAVLVFLPGFAEIQQLYEALTSHKVFGARSGGRFKIIPLHSTLSSEDQHAVFLKPPEGVTKIVIATNIAETSITIDDITFVIDAGKMKEKRYDSCKGMESLDTVWVSRANALQRRGRAGRVASGVCFHLFTRHRFDYHLQEQPIPEIQRAPLEQISLRIKMLDIFKKVHVQEVLEQLPEPPLEESTLAALKRLQDLGALDENDELTPLGYHLGSLPVDVRIGKLMLFGAIFRCLDPALTIAATLSYKSPFVSPFDKRDEADKKKLEFAVGNSDHLTMLNAYKGWIEARMRSHNEGYKFCFQNFLSSKSLQMLASMKQQFVELLSDIGFVKEGIVVRDVERAARGGSDGVVDVTGIEANINSTNWKLVSAILVGALYPNVVQVMKPSTKFSQGSTGAVYKAPKPDELKFRTKSDGYVYIHPSSVNFQVNHYDSPYLVYHEKIKTTKVYIRDCTMVNMYPLLLFGGGSISVDLEKGNFVLTIDDGWIRFLADSTKVAELVRELRLELDQLLTDKIQNPHMDLCTCPKGSKIIDTIVKLISTQ</sequence>
<evidence type="ECO:0000256" key="11">
    <source>
        <dbReference type="ARBA" id="ARBA00047984"/>
    </source>
</evidence>
<dbReference type="PROSITE" id="PS50103">
    <property type="entry name" value="ZF_C3H1"/>
    <property type="match status" value="1"/>
</dbReference>
<dbReference type="Gene3D" id="3.10.110.10">
    <property type="entry name" value="Ubiquitin Conjugating Enzyme"/>
    <property type="match status" value="1"/>
</dbReference>
<dbReference type="Pfam" id="PF00271">
    <property type="entry name" value="Helicase_C"/>
    <property type="match status" value="1"/>
</dbReference>
<dbReference type="InterPro" id="IPR036855">
    <property type="entry name" value="Znf_CCCH_sf"/>
</dbReference>
<dbReference type="EnsemblMetazoa" id="G11765.1">
    <property type="protein sequence ID" value="G11765.1:cds"/>
    <property type="gene ID" value="G11765"/>
</dbReference>
<keyword evidence="5 15" id="KW-0863">Zinc-finger</keyword>
<dbReference type="Gene3D" id="2.30.30.1190">
    <property type="match status" value="1"/>
</dbReference>
<feature type="domain" description="UBA" evidence="17">
    <location>
        <begin position="154"/>
        <end position="197"/>
    </location>
</feature>
<comment type="function">
    <text evidence="12">Probable ATP-binding RNA helicase.</text>
</comment>
<evidence type="ECO:0000313" key="21">
    <source>
        <dbReference type="EnsemblMetazoa" id="G11765.1:cds"/>
    </source>
</evidence>
<evidence type="ECO:0000313" key="22">
    <source>
        <dbReference type="Proteomes" id="UP000005408"/>
    </source>
</evidence>